<dbReference type="PANTHER" id="PTHR11669">
    <property type="entry name" value="REPLICATION FACTOR C / DNA POLYMERASE III GAMMA-TAU SUBUNIT"/>
    <property type="match status" value="1"/>
</dbReference>
<dbReference type="Gene3D" id="1.20.272.10">
    <property type="match status" value="1"/>
</dbReference>
<comment type="caution">
    <text evidence="3">The sequence shown here is derived from an EMBL/GenBank/DDBJ whole genome shotgun (WGS) entry which is preliminary data.</text>
</comment>
<dbReference type="Pfam" id="PF22534">
    <property type="entry name" value="RFC_C"/>
    <property type="match status" value="1"/>
</dbReference>
<evidence type="ECO:0000313" key="4">
    <source>
        <dbReference type="Proteomes" id="UP000815325"/>
    </source>
</evidence>
<dbReference type="EMBL" id="MU069630">
    <property type="protein sequence ID" value="KAF5837060.1"/>
    <property type="molecule type" value="Genomic_DNA"/>
</dbReference>
<dbReference type="SUPFAM" id="SSF52540">
    <property type="entry name" value="P-loop containing nucleoside triphosphate hydrolases"/>
    <property type="match status" value="1"/>
</dbReference>
<reference evidence="3" key="1">
    <citation type="submission" date="2017-08" db="EMBL/GenBank/DDBJ databases">
        <authorList>
            <person name="Polle J.E."/>
            <person name="Barry K."/>
            <person name="Cushman J."/>
            <person name="Schmutz J."/>
            <person name="Tran D."/>
            <person name="Hathwaick L.T."/>
            <person name="Yim W.C."/>
            <person name="Jenkins J."/>
            <person name="Mckie-Krisberg Z.M."/>
            <person name="Prochnik S."/>
            <person name="Lindquist E."/>
            <person name="Dockter R.B."/>
            <person name="Adam C."/>
            <person name="Molina H."/>
            <person name="Bunkerborg J."/>
            <person name="Jin E."/>
            <person name="Buchheim M."/>
            <person name="Magnuson J."/>
        </authorList>
    </citation>
    <scope>NUCLEOTIDE SEQUENCE</scope>
    <source>
        <strain evidence="3">CCAP 19/18</strain>
    </source>
</reference>
<keyword evidence="4" id="KW-1185">Reference proteome</keyword>
<feature type="domain" description="AAA+ ATPase" evidence="2">
    <location>
        <begin position="33"/>
        <end position="208"/>
    </location>
</feature>
<dbReference type="PANTHER" id="PTHR11669:SF1">
    <property type="entry name" value="REPLICATION FACTOR C SUBUNIT 3"/>
    <property type="match status" value="1"/>
</dbReference>
<dbReference type="InterPro" id="IPR008921">
    <property type="entry name" value="DNA_pol3_clamp-load_cplx_C"/>
</dbReference>
<dbReference type="SMART" id="SM00382">
    <property type="entry name" value="AAA"/>
    <property type="match status" value="1"/>
</dbReference>
<evidence type="ECO:0000256" key="1">
    <source>
        <dbReference type="ARBA" id="ARBA00022705"/>
    </source>
</evidence>
<dbReference type="Pfam" id="PF03215">
    <property type="entry name" value="Rad17"/>
    <property type="match status" value="1"/>
</dbReference>
<keyword evidence="1" id="KW-0235">DNA replication</keyword>
<organism evidence="3 4">
    <name type="scientific">Dunaliella salina</name>
    <name type="common">Green alga</name>
    <name type="synonym">Protococcus salinus</name>
    <dbReference type="NCBI Taxonomy" id="3046"/>
    <lineage>
        <taxon>Eukaryota</taxon>
        <taxon>Viridiplantae</taxon>
        <taxon>Chlorophyta</taxon>
        <taxon>core chlorophytes</taxon>
        <taxon>Chlorophyceae</taxon>
        <taxon>CS clade</taxon>
        <taxon>Chlamydomonadales</taxon>
        <taxon>Dunaliellaceae</taxon>
        <taxon>Dunaliella</taxon>
    </lineage>
</organism>
<protein>
    <submittedName>
        <fullName evidence="3">DNA replication factor C complex subunit 3</fullName>
    </submittedName>
</protein>
<dbReference type="InterPro" id="IPR003593">
    <property type="entry name" value="AAA+_ATPase"/>
</dbReference>
<gene>
    <name evidence="3" type="ORF">DUNSADRAFT_4893</name>
</gene>
<sequence length="334" mass="38271">MLWVDKYRPSTFDNFVVHKDIADNLKKLISSGDTPHTLVYGPPGAGKKTIVMALLRQLFGPGVEKVRVESKPWTIQLPTRKLEVELTTLSSNHHLEMNPSDVGYNDRYVVQEIIKEMARSRPVEVQGQKTFKVLVLNEVDRLSREAQQSLRRTMEKYTSACRLIMVCSNISKVMEVLKTVAQNEGLNLPDGFAARLVGYAERNLRRALLGMEVCKVQQYPFTDNQQVSPADWEAYVSEIALDIMREQSPKNLYLVRGKLYELLANCIPPELIIKKLLAELLKRLDDDIKQEVVHHAAFFEHRLQEGSKAIFHLEAFIARFMCTYKTFMLSIMAD</sequence>
<dbReference type="Pfam" id="PF21960">
    <property type="entry name" value="RCF1-5-like_lid"/>
    <property type="match status" value="1"/>
</dbReference>
<dbReference type="InterPro" id="IPR050238">
    <property type="entry name" value="DNA_Rep/Repair_Clamp_Loader"/>
</dbReference>
<evidence type="ECO:0000313" key="3">
    <source>
        <dbReference type="EMBL" id="KAF5837060.1"/>
    </source>
</evidence>
<dbReference type="SUPFAM" id="SSF48019">
    <property type="entry name" value="post-AAA+ oligomerization domain-like"/>
    <property type="match status" value="1"/>
</dbReference>
<name>A0ABQ7GR32_DUNSA</name>
<dbReference type="Proteomes" id="UP000815325">
    <property type="component" value="Unassembled WGS sequence"/>
</dbReference>
<dbReference type="InterPro" id="IPR027417">
    <property type="entry name" value="P-loop_NTPase"/>
</dbReference>
<dbReference type="Gene3D" id="3.40.50.300">
    <property type="entry name" value="P-loop containing nucleotide triphosphate hydrolases"/>
    <property type="match status" value="1"/>
</dbReference>
<dbReference type="CDD" id="cd00009">
    <property type="entry name" value="AAA"/>
    <property type="match status" value="1"/>
</dbReference>
<evidence type="ECO:0000259" key="2">
    <source>
        <dbReference type="SMART" id="SM00382"/>
    </source>
</evidence>
<proteinExistence type="predicted"/>
<accession>A0ABQ7GR32</accession>